<dbReference type="Proteomes" id="UP001363151">
    <property type="component" value="Unassembled WGS sequence"/>
</dbReference>
<reference evidence="2 3" key="1">
    <citation type="submission" date="2024-03" db="EMBL/GenBank/DDBJ databases">
        <title>Aureococcus anophagefferens CCMP1851 and Kratosvirus quantuckense: Draft genome of a second virus-susceptible host strain in the model system.</title>
        <authorList>
            <person name="Chase E."/>
            <person name="Truchon A.R."/>
            <person name="Schepens W."/>
            <person name="Wilhelm S.W."/>
        </authorList>
    </citation>
    <scope>NUCLEOTIDE SEQUENCE [LARGE SCALE GENOMIC DNA]</scope>
    <source>
        <strain evidence="2 3">CCMP1851</strain>
    </source>
</reference>
<keyword evidence="2" id="KW-0396">Initiation factor</keyword>
<keyword evidence="2" id="KW-0648">Protein biosynthesis</keyword>
<evidence type="ECO:0000313" key="2">
    <source>
        <dbReference type="EMBL" id="KAK7237340.1"/>
    </source>
</evidence>
<proteinExistence type="predicted"/>
<dbReference type="InterPro" id="IPR024969">
    <property type="entry name" value="EIF3F/CSN6-like_C"/>
</dbReference>
<feature type="domain" description="MPN" evidence="1">
    <location>
        <begin position="19"/>
        <end position="155"/>
    </location>
</feature>
<evidence type="ECO:0000259" key="1">
    <source>
        <dbReference type="PROSITE" id="PS50249"/>
    </source>
</evidence>
<evidence type="ECO:0000313" key="3">
    <source>
        <dbReference type="Proteomes" id="UP001363151"/>
    </source>
</evidence>
<dbReference type="Pfam" id="PF01398">
    <property type="entry name" value="JAB"/>
    <property type="match status" value="1"/>
</dbReference>
<gene>
    <name evidence="2" type="primary">EIF3F</name>
    <name evidence="2" type="ORF">SO694_00096096</name>
</gene>
<dbReference type="EMBL" id="JBBJCI010000252">
    <property type="protein sequence ID" value="KAK7237340.1"/>
    <property type="molecule type" value="Genomic_DNA"/>
</dbReference>
<accession>A0ABR1FSA6</accession>
<dbReference type="Pfam" id="PF13012">
    <property type="entry name" value="MitMem_reg"/>
    <property type="match status" value="1"/>
</dbReference>
<dbReference type="InterPro" id="IPR037518">
    <property type="entry name" value="MPN"/>
</dbReference>
<organism evidence="2 3">
    <name type="scientific">Aureococcus anophagefferens</name>
    <name type="common">Harmful bloom alga</name>
    <dbReference type="NCBI Taxonomy" id="44056"/>
    <lineage>
        <taxon>Eukaryota</taxon>
        <taxon>Sar</taxon>
        <taxon>Stramenopiles</taxon>
        <taxon>Ochrophyta</taxon>
        <taxon>Pelagophyceae</taxon>
        <taxon>Pelagomonadales</taxon>
        <taxon>Pelagomonadaceae</taxon>
        <taxon>Aureococcus</taxon>
    </lineage>
</organism>
<name>A0ABR1FSA6_AURAN</name>
<dbReference type="Gene3D" id="3.40.140.10">
    <property type="entry name" value="Cytidine Deaminase, domain 2"/>
    <property type="match status" value="1"/>
</dbReference>
<keyword evidence="3" id="KW-1185">Reference proteome</keyword>
<dbReference type="InterPro" id="IPR000555">
    <property type="entry name" value="JAMM/MPN+_dom"/>
</dbReference>
<comment type="caution">
    <text evidence="2">The sequence shown here is derived from an EMBL/GenBank/DDBJ whole genome shotgun (WGS) entry which is preliminary data.</text>
</comment>
<dbReference type="GO" id="GO:0003743">
    <property type="term" value="F:translation initiation factor activity"/>
    <property type="evidence" value="ECO:0007669"/>
    <property type="project" value="UniProtKB-KW"/>
</dbReference>
<protein>
    <submittedName>
        <fullName evidence="2">Translation initiation factor</fullName>
    </submittedName>
</protein>
<dbReference type="SMART" id="SM00232">
    <property type="entry name" value="JAB_MPN"/>
    <property type="match status" value="1"/>
</dbReference>
<dbReference type="PANTHER" id="PTHR10540">
    <property type="entry name" value="EUKARYOTIC TRANSLATION INITIATION FACTOR 3 SUBUNIT F-RELATED"/>
    <property type="match status" value="1"/>
</dbReference>
<dbReference type="PROSITE" id="PS50249">
    <property type="entry name" value="MPN"/>
    <property type="match status" value="1"/>
</dbReference>
<sequence length="294" mass="30968">MSTEEPVDPETPAVTPKSVIVHPIVVFGILDHYIRRQEGQERVIGTLLGHLDEETGVVEVSNAYAVPHTESGGEVAVGQAFNKSMFGLLSRVNSEERVVGWYATGGGGAVQDDGTALIHDFYSRECAAPVHVVVDASLRDGKGVETAAYHRGPPGADGAAAAFAPVPSSLTFSDGEKVCIDRMIRGQGDEPFATAESLAELPSDADDVRDDFQGLLGQIDEILAYAKKCKSGEVTPDPAVARCIGEALAALPKIEPGVLDGSKNVDAQDIVMVSYLASITKAQLAIAAKIHESF</sequence>
<dbReference type="PANTHER" id="PTHR10540:SF6">
    <property type="entry name" value="EUKARYOTIC TRANSLATION INITIATION FACTOR 3 SUBUNIT F"/>
    <property type="match status" value="1"/>
</dbReference>